<dbReference type="InterPro" id="IPR000914">
    <property type="entry name" value="SBP_5_dom"/>
</dbReference>
<organism evidence="5 6">
    <name type="scientific">Thermovenabulum gondwanense</name>
    <dbReference type="NCBI Taxonomy" id="520767"/>
    <lineage>
        <taxon>Bacteria</taxon>
        <taxon>Bacillati</taxon>
        <taxon>Bacillota</taxon>
        <taxon>Clostridia</taxon>
        <taxon>Thermosediminibacterales</taxon>
        <taxon>Thermosediminibacteraceae</taxon>
        <taxon>Thermovenabulum</taxon>
    </lineage>
</organism>
<feature type="domain" description="Solute-binding protein family 5" evidence="4">
    <location>
        <begin position="93"/>
        <end position="461"/>
    </location>
</feature>
<dbReference type="GO" id="GO:0015833">
    <property type="term" value="P:peptide transport"/>
    <property type="evidence" value="ECO:0007669"/>
    <property type="project" value="TreeGrafter"/>
</dbReference>
<dbReference type="PATRIC" id="fig|520767.4.peg.843"/>
<dbReference type="SUPFAM" id="SSF53850">
    <property type="entry name" value="Periplasmic binding protein-like II"/>
    <property type="match status" value="1"/>
</dbReference>
<dbReference type="PROSITE" id="PS51257">
    <property type="entry name" value="PROKAR_LIPOPROTEIN"/>
    <property type="match status" value="1"/>
</dbReference>
<evidence type="ECO:0000259" key="4">
    <source>
        <dbReference type="Pfam" id="PF00496"/>
    </source>
</evidence>
<dbReference type="GO" id="GO:0043190">
    <property type="term" value="C:ATP-binding cassette (ABC) transporter complex"/>
    <property type="evidence" value="ECO:0007669"/>
    <property type="project" value="InterPro"/>
</dbReference>
<name>A0A162MQF2_9FIRM</name>
<dbReference type="Gene3D" id="3.10.105.10">
    <property type="entry name" value="Dipeptide-binding Protein, Domain 3"/>
    <property type="match status" value="1"/>
</dbReference>
<keyword evidence="3" id="KW-0732">Signal</keyword>
<dbReference type="STRING" id="520767.ATZ99_07590"/>
<dbReference type="PANTHER" id="PTHR30290">
    <property type="entry name" value="PERIPLASMIC BINDING COMPONENT OF ABC TRANSPORTER"/>
    <property type="match status" value="1"/>
</dbReference>
<keyword evidence="2" id="KW-0813">Transport</keyword>
<proteinExistence type="inferred from homology"/>
<sequence>MKKRQNIYLMIMLIVFTLIITSCGAKQTQPASNNSNQQTTQSGPKVGGNLVVGITGDPYSIAPWVSNDLNSAMLANLYLPTLMVTDEKGNKIPYLIKEYKMSDDAKEYTITIYDGINWHDGVPFTAEDIAFTSEYMVKHKLGYAADMFANVEKAEVVDKTTVKFHLKKPQVNFLSQVGFWVNIMPKHIFEKVDDPMNFNYDGTGYGPFKLKEYKKGEYYTLERVPNWPLANNGQGAYLETVTFRVFPDHNALVLAMKNGEVNVIASAMPVASQKQLEASPDKFGVLKVMSLGYGYFGFNYKNELLKDKNVRKAIAMTIDRDALVNTALQGGAVKMETPISPVYTDLVKSNIKFPPFDIEGAKKVLEDAGYKLNKDGVREKNGKKLEFELIYRTTTVNVDSTVNIFKANAEKAGIKINLKPVDNATYTDRVVKQRNFDINFIEWGVIDDADSSLATIYKSDAALNFMGYKNEKIDELLEKVQYEPDYQKRVEMMNEFQKEFVEELPTVNVYVKINAYGYSKDFEGWSLTPGLFGPVAAKDLVKVYKK</sequence>
<dbReference type="CDD" id="cd00995">
    <property type="entry name" value="PBP2_NikA_DppA_OppA_like"/>
    <property type="match status" value="1"/>
</dbReference>
<evidence type="ECO:0000256" key="1">
    <source>
        <dbReference type="ARBA" id="ARBA00005695"/>
    </source>
</evidence>
<evidence type="ECO:0000256" key="2">
    <source>
        <dbReference type="ARBA" id="ARBA00022448"/>
    </source>
</evidence>
<dbReference type="Pfam" id="PF00496">
    <property type="entry name" value="SBP_bac_5"/>
    <property type="match status" value="1"/>
</dbReference>
<gene>
    <name evidence="5" type="primary">appA</name>
    <name evidence="5" type="ORF">ATZ99_07590</name>
</gene>
<evidence type="ECO:0000256" key="3">
    <source>
        <dbReference type="ARBA" id="ARBA00022729"/>
    </source>
</evidence>
<dbReference type="AlphaFoldDB" id="A0A162MQF2"/>
<comment type="similarity">
    <text evidence="1">Belongs to the bacterial solute-binding protein 5 family.</text>
</comment>
<dbReference type="InterPro" id="IPR030678">
    <property type="entry name" value="Peptide/Ni-bd"/>
</dbReference>
<comment type="caution">
    <text evidence="5">The sequence shown here is derived from an EMBL/GenBank/DDBJ whole genome shotgun (WGS) entry which is preliminary data.</text>
</comment>
<dbReference type="Proteomes" id="UP000075737">
    <property type="component" value="Unassembled WGS sequence"/>
</dbReference>
<dbReference type="PANTHER" id="PTHR30290:SF9">
    <property type="entry name" value="OLIGOPEPTIDE-BINDING PROTEIN APPA"/>
    <property type="match status" value="1"/>
</dbReference>
<dbReference type="GO" id="GO:0042597">
    <property type="term" value="C:periplasmic space"/>
    <property type="evidence" value="ECO:0007669"/>
    <property type="project" value="UniProtKB-ARBA"/>
</dbReference>
<evidence type="ECO:0000313" key="6">
    <source>
        <dbReference type="Proteomes" id="UP000075737"/>
    </source>
</evidence>
<evidence type="ECO:0000313" key="5">
    <source>
        <dbReference type="EMBL" id="KYO66942.1"/>
    </source>
</evidence>
<reference evidence="5 6" key="1">
    <citation type="submission" date="2015-12" db="EMBL/GenBank/DDBJ databases">
        <title>Draft genome of Thermovenabulum gondwanense isolated from a red thermophilic microbial mat colonisisng an outflow channel of a bore well.</title>
        <authorList>
            <person name="Patel B.K."/>
        </authorList>
    </citation>
    <scope>NUCLEOTIDE SEQUENCE [LARGE SCALE GENOMIC DNA]</scope>
    <source>
        <strain evidence="5 6">R270</strain>
    </source>
</reference>
<dbReference type="PIRSF" id="PIRSF002741">
    <property type="entry name" value="MppA"/>
    <property type="match status" value="1"/>
</dbReference>
<dbReference type="OrthoDB" id="239741at2"/>
<keyword evidence="6" id="KW-1185">Reference proteome</keyword>
<protein>
    <submittedName>
        <fullName evidence="5">Oligopeptide-binding protein AppA</fullName>
    </submittedName>
</protein>
<dbReference type="RefSeq" id="WP_068747917.1">
    <property type="nucleotide sequence ID" value="NZ_LOHZ01000023.1"/>
</dbReference>
<dbReference type="Gene3D" id="3.40.190.10">
    <property type="entry name" value="Periplasmic binding protein-like II"/>
    <property type="match status" value="1"/>
</dbReference>
<accession>A0A162MQF2</accession>
<dbReference type="GO" id="GO:1904680">
    <property type="term" value="F:peptide transmembrane transporter activity"/>
    <property type="evidence" value="ECO:0007669"/>
    <property type="project" value="TreeGrafter"/>
</dbReference>
<dbReference type="InterPro" id="IPR039424">
    <property type="entry name" value="SBP_5"/>
</dbReference>
<dbReference type="EMBL" id="LOHZ01000023">
    <property type="protein sequence ID" value="KYO66942.1"/>
    <property type="molecule type" value="Genomic_DNA"/>
</dbReference>